<name>A0AAD9EW56_DISEL</name>
<gene>
    <name evidence="1" type="ORF">KUDE01_021994</name>
</gene>
<evidence type="ECO:0000313" key="2">
    <source>
        <dbReference type="Proteomes" id="UP001228049"/>
    </source>
</evidence>
<comment type="caution">
    <text evidence="1">The sequence shown here is derived from an EMBL/GenBank/DDBJ whole genome shotgun (WGS) entry which is preliminary data.</text>
</comment>
<reference evidence="1" key="1">
    <citation type="submission" date="2023-04" db="EMBL/GenBank/DDBJ databases">
        <title>Chromosome-level genome of Chaenocephalus aceratus.</title>
        <authorList>
            <person name="Park H."/>
        </authorList>
    </citation>
    <scope>NUCLEOTIDE SEQUENCE</scope>
    <source>
        <strain evidence="1">DE</strain>
        <tissue evidence="1">Muscle</tissue>
    </source>
</reference>
<accession>A0AAD9EW56</accession>
<dbReference type="EMBL" id="JASDAP010000022">
    <property type="protein sequence ID" value="KAK1883668.1"/>
    <property type="molecule type" value="Genomic_DNA"/>
</dbReference>
<protein>
    <submittedName>
        <fullName evidence="1">General transcription factor II-I repeat domain containing protein 2A</fullName>
    </submittedName>
</protein>
<evidence type="ECO:0000313" key="1">
    <source>
        <dbReference type="EMBL" id="KAK1883668.1"/>
    </source>
</evidence>
<dbReference type="PANTHER" id="PTHR45913:SF21">
    <property type="entry name" value="DUF4371 DOMAIN-CONTAINING PROTEIN"/>
    <property type="match status" value="1"/>
</dbReference>
<dbReference type="Proteomes" id="UP001228049">
    <property type="component" value="Unassembled WGS sequence"/>
</dbReference>
<dbReference type="AlphaFoldDB" id="A0AAD9EW56"/>
<proteinExistence type="predicted"/>
<organism evidence="1 2">
    <name type="scientific">Dissostichus eleginoides</name>
    <name type="common">Patagonian toothfish</name>
    <name type="synonym">Dissostichus amissus</name>
    <dbReference type="NCBI Taxonomy" id="100907"/>
    <lineage>
        <taxon>Eukaryota</taxon>
        <taxon>Metazoa</taxon>
        <taxon>Chordata</taxon>
        <taxon>Craniata</taxon>
        <taxon>Vertebrata</taxon>
        <taxon>Euteleostomi</taxon>
        <taxon>Actinopterygii</taxon>
        <taxon>Neopterygii</taxon>
        <taxon>Teleostei</taxon>
        <taxon>Neoteleostei</taxon>
        <taxon>Acanthomorphata</taxon>
        <taxon>Eupercaria</taxon>
        <taxon>Perciformes</taxon>
        <taxon>Notothenioidei</taxon>
        <taxon>Nototheniidae</taxon>
        <taxon>Dissostichus</taxon>
    </lineage>
</organism>
<dbReference type="PANTHER" id="PTHR45913">
    <property type="entry name" value="EPM2A-INTERACTING PROTEIN 1"/>
    <property type="match status" value="1"/>
</dbReference>
<sequence length="225" mass="25534">MLNDLNLELQGKDKTVVNMISSVNAFKRKLQHLSSKLQRHDLGNFQNLASELETQRKACAQLDIAHYTEQIGTIVSEFNRRFQDFALLEPVATFMCYPFREDVEVDSLASKIATLFHLNSSGVEDEILTLQADIQLKARAHGQQLWNLLTEEKYPNMRTCATFLTALFGSTYLCESAFSHMKIIKSKNRSTMADDHLEVCLRMATSSYCPDYATLADSCQCRSSE</sequence>
<keyword evidence="2" id="KW-1185">Reference proteome</keyword>